<comment type="caution">
    <text evidence="5">The sequence shown here is derived from an EMBL/GenBank/DDBJ whole genome shotgun (WGS) entry which is preliminary data.</text>
</comment>
<evidence type="ECO:0000256" key="2">
    <source>
        <dbReference type="ARBA" id="ARBA00023125"/>
    </source>
</evidence>
<evidence type="ECO:0000259" key="4">
    <source>
        <dbReference type="PROSITE" id="PS50995"/>
    </source>
</evidence>
<dbReference type="PRINTS" id="PR00598">
    <property type="entry name" value="HTHMARR"/>
</dbReference>
<dbReference type="GO" id="GO:0003677">
    <property type="term" value="F:DNA binding"/>
    <property type="evidence" value="ECO:0007669"/>
    <property type="project" value="UniProtKB-KW"/>
</dbReference>
<organism evidence="5 6">
    <name type="scientific">Rhodoferax saidenbachensis</name>
    <dbReference type="NCBI Taxonomy" id="1484693"/>
    <lineage>
        <taxon>Bacteria</taxon>
        <taxon>Pseudomonadati</taxon>
        <taxon>Pseudomonadota</taxon>
        <taxon>Betaproteobacteria</taxon>
        <taxon>Burkholderiales</taxon>
        <taxon>Comamonadaceae</taxon>
        <taxon>Rhodoferax</taxon>
    </lineage>
</organism>
<keyword evidence="3" id="KW-0804">Transcription</keyword>
<dbReference type="RefSeq" id="WP_310338366.1">
    <property type="nucleotide sequence ID" value="NZ_JAVDXO010000001.1"/>
</dbReference>
<dbReference type="SMART" id="SM00347">
    <property type="entry name" value="HTH_MARR"/>
    <property type="match status" value="1"/>
</dbReference>
<evidence type="ECO:0000256" key="1">
    <source>
        <dbReference type="ARBA" id="ARBA00023015"/>
    </source>
</evidence>
<name>A0ABU1ZH32_9BURK</name>
<reference evidence="5 6" key="1">
    <citation type="submission" date="2023-07" db="EMBL/GenBank/DDBJ databases">
        <title>Sorghum-associated microbial communities from plants grown in Nebraska, USA.</title>
        <authorList>
            <person name="Schachtman D."/>
        </authorList>
    </citation>
    <scope>NUCLEOTIDE SEQUENCE [LARGE SCALE GENOMIC DNA]</scope>
    <source>
        <strain evidence="5 6">BE308</strain>
    </source>
</reference>
<feature type="domain" description="HTH marR-type" evidence="4">
    <location>
        <begin position="19"/>
        <end position="151"/>
    </location>
</feature>
<keyword evidence="1" id="KW-0805">Transcription regulation</keyword>
<dbReference type="InterPro" id="IPR000835">
    <property type="entry name" value="HTH_MarR-typ"/>
</dbReference>
<dbReference type="Pfam" id="PF01047">
    <property type="entry name" value="MarR"/>
    <property type="match status" value="1"/>
</dbReference>
<dbReference type="PANTHER" id="PTHR42756:SF1">
    <property type="entry name" value="TRANSCRIPTIONAL REPRESSOR OF EMRAB OPERON"/>
    <property type="match status" value="1"/>
</dbReference>
<evidence type="ECO:0000313" key="6">
    <source>
        <dbReference type="Proteomes" id="UP001268089"/>
    </source>
</evidence>
<dbReference type="PROSITE" id="PS50995">
    <property type="entry name" value="HTH_MARR_2"/>
    <property type="match status" value="1"/>
</dbReference>
<evidence type="ECO:0000256" key="3">
    <source>
        <dbReference type="ARBA" id="ARBA00023163"/>
    </source>
</evidence>
<dbReference type="PANTHER" id="PTHR42756">
    <property type="entry name" value="TRANSCRIPTIONAL REGULATOR, MARR"/>
    <property type="match status" value="1"/>
</dbReference>
<dbReference type="InterPro" id="IPR036390">
    <property type="entry name" value="WH_DNA-bd_sf"/>
</dbReference>
<dbReference type="Gene3D" id="1.10.10.10">
    <property type="entry name" value="Winged helix-like DNA-binding domain superfamily/Winged helix DNA-binding domain"/>
    <property type="match status" value="1"/>
</dbReference>
<evidence type="ECO:0000313" key="5">
    <source>
        <dbReference type="EMBL" id="MDR7304854.1"/>
    </source>
</evidence>
<keyword evidence="2 5" id="KW-0238">DNA-binding</keyword>
<dbReference type="InterPro" id="IPR036388">
    <property type="entry name" value="WH-like_DNA-bd_sf"/>
</dbReference>
<proteinExistence type="predicted"/>
<sequence length="174" mass="18858">MQNPDPTPSFYCAAGYKPEGSVGYLMRQIIAHVGQEVERQLAHTELTNAQWIPIYKLYTKRASTVAELARECQLDAGATTRMLDRLEAKGLCQRKRSEEDRRVVQIALTEAGEAAAAEIPRVLSGVQNANLAGFSTEEFETLKSLLQRVLANSQAIAAKAATPKTTTPGGPDAA</sequence>
<gene>
    <name evidence="5" type="ORF">J2X15_000120</name>
</gene>
<dbReference type="Proteomes" id="UP001268089">
    <property type="component" value="Unassembled WGS sequence"/>
</dbReference>
<accession>A0ABU1ZH32</accession>
<protein>
    <submittedName>
        <fullName evidence="5">DNA-binding MarR family transcriptional regulator</fullName>
    </submittedName>
</protein>
<dbReference type="SUPFAM" id="SSF46785">
    <property type="entry name" value="Winged helix' DNA-binding domain"/>
    <property type="match status" value="1"/>
</dbReference>
<keyword evidence="6" id="KW-1185">Reference proteome</keyword>
<dbReference type="EMBL" id="JAVDXO010000001">
    <property type="protein sequence ID" value="MDR7304854.1"/>
    <property type="molecule type" value="Genomic_DNA"/>
</dbReference>